<comment type="similarity">
    <text evidence="2">Belongs to the CDC45 family.</text>
</comment>
<dbReference type="GO" id="GO:0003697">
    <property type="term" value="F:single-stranded DNA binding"/>
    <property type="evidence" value="ECO:0007669"/>
    <property type="project" value="TreeGrafter"/>
</dbReference>
<reference evidence="7" key="1">
    <citation type="submission" date="2025-08" db="UniProtKB">
        <authorList>
            <consortium name="RefSeq"/>
        </authorList>
    </citation>
    <scope>IDENTIFICATION</scope>
</reference>
<dbReference type="Pfam" id="PF02724">
    <property type="entry name" value="CDC45"/>
    <property type="match status" value="1"/>
</dbReference>
<dbReference type="InterPro" id="IPR003874">
    <property type="entry name" value="CDC45"/>
</dbReference>
<organism evidence="6 7">
    <name type="scientific">Octopus sinensis</name>
    <name type="common">East Asian common octopus</name>
    <dbReference type="NCBI Taxonomy" id="2607531"/>
    <lineage>
        <taxon>Eukaryota</taxon>
        <taxon>Metazoa</taxon>
        <taxon>Spiralia</taxon>
        <taxon>Lophotrochozoa</taxon>
        <taxon>Mollusca</taxon>
        <taxon>Cephalopoda</taxon>
        <taxon>Coleoidea</taxon>
        <taxon>Octopodiformes</taxon>
        <taxon>Octopoda</taxon>
        <taxon>Incirrata</taxon>
        <taxon>Octopodidae</taxon>
        <taxon>Octopus</taxon>
    </lineage>
</organism>
<keyword evidence="6" id="KW-1185">Reference proteome</keyword>
<dbReference type="KEGG" id="osn:115229874"/>
<evidence type="ECO:0000313" key="7">
    <source>
        <dbReference type="RefSeq" id="XP_029656003.2"/>
    </source>
</evidence>
<dbReference type="GO" id="GO:0031261">
    <property type="term" value="C:DNA replication preinitiation complex"/>
    <property type="evidence" value="ECO:0007669"/>
    <property type="project" value="TreeGrafter"/>
</dbReference>
<dbReference type="PANTHER" id="PTHR10507:SF0">
    <property type="entry name" value="CELL DIVISION CONTROL PROTEIN 45 HOMOLOG"/>
    <property type="match status" value="1"/>
</dbReference>
<dbReference type="AlphaFoldDB" id="A0A6P7TW60"/>
<sequence>MMCTDTQTALLMFELSWKLSKDSKLLLWYAVVGCTEQFLTNKVVEDKYMEAVIALQSHALRLNNRSPPQVSGRASETPLTVTFRREMNIVLYRHWSLFESLWHTLVPASVFGIWKINGRKRFYEFFAQLGLGGVVDWQDSSKLETLMETHMPEYRLENCGLFMSSFTIRQGYGSAFAASDHVHILSSVLSQSVLVWVKGRRRGCRGRPTLRRRWIMWAGECCPHSQLRHRQTPVAH</sequence>
<keyword evidence="5" id="KW-0131">Cell cycle</keyword>
<keyword evidence="4" id="KW-0539">Nucleus</keyword>
<protein>
    <submittedName>
        <fullName evidence="7">Cell division control protein 45 homolog</fullName>
    </submittedName>
</protein>
<keyword evidence="3" id="KW-0235">DNA replication</keyword>
<dbReference type="RefSeq" id="XP_029656003.2">
    <property type="nucleotide sequence ID" value="XM_029800143.2"/>
</dbReference>
<dbReference type="GO" id="GO:1902977">
    <property type="term" value="P:mitotic DNA replication preinitiation complex assembly"/>
    <property type="evidence" value="ECO:0007669"/>
    <property type="project" value="TreeGrafter"/>
</dbReference>
<comment type="subcellular location">
    <subcellularLocation>
        <location evidence="1">Nucleus</location>
    </subcellularLocation>
</comment>
<accession>A0A6P7TW60</accession>
<gene>
    <name evidence="7" type="primary">LOC115229874</name>
</gene>
<proteinExistence type="inferred from homology"/>
<evidence type="ECO:0000256" key="3">
    <source>
        <dbReference type="ARBA" id="ARBA00022705"/>
    </source>
</evidence>
<dbReference type="GO" id="GO:0006270">
    <property type="term" value="P:DNA replication initiation"/>
    <property type="evidence" value="ECO:0007669"/>
    <property type="project" value="InterPro"/>
</dbReference>
<evidence type="ECO:0000256" key="1">
    <source>
        <dbReference type="ARBA" id="ARBA00004123"/>
    </source>
</evidence>
<dbReference type="GO" id="GO:0003682">
    <property type="term" value="F:chromatin binding"/>
    <property type="evidence" value="ECO:0007669"/>
    <property type="project" value="TreeGrafter"/>
</dbReference>
<evidence type="ECO:0000256" key="4">
    <source>
        <dbReference type="ARBA" id="ARBA00023242"/>
    </source>
</evidence>
<keyword evidence="7" id="KW-0132">Cell division</keyword>
<evidence type="ECO:0000313" key="6">
    <source>
        <dbReference type="Proteomes" id="UP000515154"/>
    </source>
</evidence>
<evidence type="ECO:0000256" key="2">
    <source>
        <dbReference type="ARBA" id="ARBA00010727"/>
    </source>
</evidence>
<name>A0A6P7TW60_9MOLL</name>
<dbReference type="GO" id="GO:0051301">
    <property type="term" value="P:cell division"/>
    <property type="evidence" value="ECO:0007669"/>
    <property type="project" value="UniProtKB-KW"/>
</dbReference>
<dbReference type="GO" id="GO:0003688">
    <property type="term" value="F:DNA replication origin binding"/>
    <property type="evidence" value="ECO:0007669"/>
    <property type="project" value="TreeGrafter"/>
</dbReference>
<evidence type="ECO:0000256" key="5">
    <source>
        <dbReference type="ARBA" id="ARBA00023306"/>
    </source>
</evidence>
<dbReference type="PANTHER" id="PTHR10507">
    <property type="entry name" value="CDC45-RELATED PROTEIN"/>
    <property type="match status" value="1"/>
</dbReference>
<dbReference type="Proteomes" id="UP000515154">
    <property type="component" value="Unplaced"/>
</dbReference>
<dbReference type="GO" id="GO:0000727">
    <property type="term" value="P:double-strand break repair via break-induced replication"/>
    <property type="evidence" value="ECO:0007669"/>
    <property type="project" value="TreeGrafter"/>
</dbReference>